<proteinExistence type="predicted"/>
<organism evidence="2 3">
    <name type="scientific">Dawidia cretensis</name>
    <dbReference type="NCBI Taxonomy" id="2782350"/>
    <lineage>
        <taxon>Bacteria</taxon>
        <taxon>Pseudomonadati</taxon>
        <taxon>Bacteroidota</taxon>
        <taxon>Cytophagia</taxon>
        <taxon>Cytophagales</taxon>
        <taxon>Chryseotaleaceae</taxon>
        <taxon>Dawidia</taxon>
    </lineage>
</organism>
<gene>
    <name evidence="2" type="ORF">KK062_16525</name>
</gene>
<name>A0AAP2E1E8_9BACT</name>
<comment type="caution">
    <text evidence="2">The sequence shown here is derived from an EMBL/GenBank/DDBJ whole genome shotgun (WGS) entry which is preliminary data.</text>
</comment>
<keyword evidence="3" id="KW-1185">Reference proteome</keyword>
<protein>
    <submittedName>
        <fullName evidence="2">Uncharacterized protein</fullName>
    </submittedName>
</protein>
<feature type="region of interest" description="Disordered" evidence="1">
    <location>
        <begin position="423"/>
        <end position="446"/>
    </location>
</feature>
<dbReference type="Proteomes" id="UP001319080">
    <property type="component" value="Unassembled WGS sequence"/>
</dbReference>
<accession>A0AAP2E1E8</accession>
<sequence>MATTNMVDEFTGDFTYNLPLLEVPGPQGSGYPVSLSYHSGVGPEEEASWVGYGWTLNPGAINRSVRGLPDDYRGDEIEYHNKMPRNWTATVGLTAGFGEAFGFDFYKTLGVELSGSATLRYNNYRGFGYNAGVGLSLGRGIVSLGYGVSDGSGSWSLDLNPYATLNWVKGKTDQNGQPMGREISQYAAKTIERARTSTGKGWNLFGKSYGVYTYTETTHPNAVTPYLGMSYNVSIAFRINPGPIPVGGNGNILGSYSFQENVPSYSVDTYGFLYSREASTVDQMDYHVEQEGDFNKRDVFLGVPFNDADNFIVTGEGIGGGFRLYNQTAGQFAPSYTANRTVIRNAGGEVSAGWNFGPGVDVGTGEHTLEVGEWKRDMSEFQPAAGDRSGEPVFFRFNTDLAGEWGTNHTDLPLSAQLKAGTVTLGPRTPRSDFSRYNKESGRTGRSSYIGYHTNSEMVDGNGVPTFSAYSKNEYINTALNRREALPDQIGELAVFNPAGVRYIYALPVYNRSQVELSHGVRNLTSIEKNYRAYANAPDREIQVGTIQQSPYATAFLLTEITLPDYVDRGAVTEGERGPSPDDLGGYTRFNYQQVFGTYRWRAPFEGMIYNKNSHSDPLDDMVSYAEGEKELRYLHTIETKTHVAFFDTEDRVDGKGAGEDAFKKGGLPGSGRLKRLKQIRLYQLSDCERDANRKLVRTANGSPKLLENAKVIQTVFLEYDYSLSTGVPNGDTGQGKLKLKRVYTEYQGIKRVSISPYEFQYSYPSATEYDAFPAIYTTNGDYDVTRDYRTFATNAENPEYSPFLNDAWGMCQANGEAQFEAMRPWLNQKSSPGFDPAAWHLKVITLPSGGQIHVQYEQDDYNFVQDQEAHVMATLLEPQAGSPGGRYFIDAASVGLSPGDNLTEAARMIRDRYVTGKKKIHFRFLYKLLGEGAPSLESCNAEYISGYVAVKDSGVEGGLLYIDIDGGQRPPVEVCRDFVKAYRLGKLDTDGSCNPTGINPPDDAEEIVNQLKGMMEGIFVPGDLCNGMNYAHSYFRIPTPLAKKGGGVRVRRLMMFDKGLEENAVLYGNEYLYRMLENGREISSGVATNEPRAMREENILVDYIARGDQGKTSKLVAGEDLKQSEGPLGESILPSPSIGYAQVITRPINGGASADGFSVSGYNTARKYPIKLGNPMDDKTMTPIYRMDDSPKQIVAPFYTRIKTRTDATQGFAFLLNDMHGTPQYEEQYRGPYTNIATLASAVKVSRRDYTYFEPGEAVPMMSSLTEELKYKHPGREVDLTFAQRHVKEESNDVNTELDFDITPWIFGVIPFFTGIPAFSNIDGELNTHMTTKVVRYPAILRKITSLAEGIEHSEEYIAFDESTGQPVSVRTSDEFGGAYLAQGIPANWEYPGMAGKWQREGYKFPGNFTLTGEYLSLGSNYCLMELFTRGDQIQLGDASSAVYNVVDRDYQGNRLKVALARGASAVSGSITSFTILHTGRTNELQKQAGSIVFHYEEPAQAVPPTVSNADRYVEHGQNRYGADLSQRVKGLSGQGRFVLAGPYEHMDLSSFQSMLTMCTVDLQDVRASQLKFAYTVTGTGVSLKLISFTVLCNQATGESETITAPGWE</sequence>
<evidence type="ECO:0000313" key="3">
    <source>
        <dbReference type="Proteomes" id="UP001319080"/>
    </source>
</evidence>
<dbReference type="EMBL" id="JAHESE010000017">
    <property type="protein sequence ID" value="MBT1709852.1"/>
    <property type="molecule type" value="Genomic_DNA"/>
</dbReference>
<reference evidence="2 3" key="1">
    <citation type="submission" date="2021-05" db="EMBL/GenBank/DDBJ databases">
        <title>A Polyphasic approach of four new species of the genus Ohtaekwangia: Ohtaekwangia histidinii sp. nov., Ohtaekwangia cretensis sp. nov., Ohtaekwangia indiensis sp. nov., Ohtaekwangia reichenbachii sp. nov. from diverse environment.</title>
        <authorList>
            <person name="Octaviana S."/>
        </authorList>
    </citation>
    <scope>NUCLEOTIDE SEQUENCE [LARGE SCALE GENOMIC DNA]</scope>
    <source>
        <strain evidence="2 3">PWU5</strain>
    </source>
</reference>
<feature type="compositionally biased region" description="Basic and acidic residues" evidence="1">
    <location>
        <begin position="430"/>
        <end position="443"/>
    </location>
</feature>
<evidence type="ECO:0000256" key="1">
    <source>
        <dbReference type="SAM" id="MobiDB-lite"/>
    </source>
</evidence>
<evidence type="ECO:0000313" key="2">
    <source>
        <dbReference type="EMBL" id="MBT1709852.1"/>
    </source>
</evidence>